<reference evidence="2" key="1">
    <citation type="submission" date="2021-04" db="EMBL/GenBank/DDBJ databases">
        <authorList>
            <consortium name="Wellcome Sanger Institute Data Sharing"/>
        </authorList>
    </citation>
    <scope>NUCLEOTIDE SEQUENCE [LARGE SCALE GENOMIC DNA]</scope>
</reference>
<proteinExistence type="predicted"/>
<evidence type="ECO:0000313" key="3">
    <source>
        <dbReference type="Proteomes" id="UP000265040"/>
    </source>
</evidence>
<protein>
    <submittedName>
        <fullName evidence="2">Uncharacterized protein</fullName>
    </submittedName>
</protein>
<feature type="chain" id="PRO_5030079532" evidence="1">
    <location>
        <begin position="24"/>
        <end position="135"/>
    </location>
</feature>
<feature type="signal peptide" evidence="1">
    <location>
        <begin position="1"/>
        <end position="23"/>
    </location>
</feature>
<reference evidence="2" key="3">
    <citation type="submission" date="2025-09" db="UniProtKB">
        <authorList>
            <consortium name="Ensembl"/>
        </authorList>
    </citation>
    <scope>IDENTIFICATION</scope>
</reference>
<keyword evidence="3" id="KW-1185">Reference proteome</keyword>
<name>A0A3Q1HNK7_ANATE</name>
<keyword evidence="1" id="KW-0732">Signal</keyword>
<dbReference type="InParanoid" id="A0A3Q1HNK7"/>
<dbReference type="OrthoDB" id="9447832at2759"/>
<dbReference type="Proteomes" id="UP000265040">
    <property type="component" value="Chromosome 6"/>
</dbReference>
<dbReference type="Ensembl" id="ENSATET00000010595.2">
    <property type="protein sequence ID" value="ENSATEP00000010412.2"/>
    <property type="gene ID" value="ENSATEG00000007330.2"/>
</dbReference>
<accession>A0A3Q1HNK7</accession>
<dbReference type="AlphaFoldDB" id="A0A3Q1HNK7"/>
<organism evidence="2 3">
    <name type="scientific">Anabas testudineus</name>
    <name type="common">Climbing perch</name>
    <name type="synonym">Anthias testudineus</name>
    <dbReference type="NCBI Taxonomy" id="64144"/>
    <lineage>
        <taxon>Eukaryota</taxon>
        <taxon>Metazoa</taxon>
        <taxon>Chordata</taxon>
        <taxon>Craniata</taxon>
        <taxon>Vertebrata</taxon>
        <taxon>Euteleostomi</taxon>
        <taxon>Actinopterygii</taxon>
        <taxon>Neopterygii</taxon>
        <taxon>Teleostei</taxon>
        <taxon>Neoteleostei</taxon>
        <taxon>Acanthomorphata</taxon>
        <taxon>Anabantaria</taxon>
        <taxon>Anabantiformes</taxon>
        <taxon>Anabantoidei</taxon>
        <taxon>Anabantidae</taxon>
        <taxon>Anabas</taxon>
    </lineage>
</organism>
<reference evidence="2" key="2">
    <citation type="submission" date="2025-08" db="UniProtKB">
        <authorList>
            <consortium name="Ensembl"/>
        </authorList>
    </citation>
    <scope>IDENTIFICATION</scope>
</reference>
<dbReference type="STRING" id="64144.ENSATEP00000010412"/>
<evidence type="ECO:0000256" key="1">
    <source>
        <dbReference type="SAM" id="SignalP"/>
    </source>
</evidence>
<evidence type="ECO:0000313" key="2">
    <source>
        <dbReference type="Ensembl" id="ENSATEP00000010412.2"/>
    </source>
</evidence>
<sequence length="135" mass="15058">MKTLCFALVLLLFTVYCSPGLLAIQPDACCFDFSTVKVPPKFVTNITKTHSFCLNKYTCLELSSCRLVKATAPDSVHQTGGKRQTTTHITSHSSLQTILESPINQHAFELWQESGRITDNTRKPWLASGFTPMTF</sequence>